<evidence type="ECO:0000313" key="2">
    <source>
        <dbReference type="Proteomes" id="UP000829476"/>
    </source>
</evidence>
<name>A0ABY3YJR9_9FLAO</name>
<protein>
    <recommendedName>
        <fullName evidence="3">DUF3240 domain-containing protein</fullName>
    </recommendedName>
</protein>
<evidence type="ECO:0008006" key="3">
    <source>
        <dbReference type="Google" id="ProtNLM"/>
    </source>
</evidence>
<accession>A0ABY3YJR9</accession>
<evidence type="ECO:0000313" key="1">
    <source>
        <dbReference type="EMBL" id="UNY97970.1"/>
    </source>
</evidence>
<organism evidence="1 2">
    <name type="scientific">Zhouia spongiae</name>
    <dbReference type="NCBI Taxonomy" id="2202721"/>
    <lineage>
        <taxon>Bacteria</taxon>
        <taxon>Pseudomonadati</taxon>
        <taxon>Bacteroidota</taxon>
        <taxon>Flavobacteriia</taxon>
        <taxon>Flavobacteriales</taxon>
        <taxon>Flavobacteriaceae</taxon>
        <taxon>Zhouia</taxon>
    </lineage>
</organism>
<dbReference type="RefSeq" id="WP_242936381.1">
    <property type="nucleotide sequence ID" value="NZ_CP094326.1"/>
</dbReference>
<keyword evidence="2" id="KW-1185">Reference proteome</keyword>
<dbReference type="SUPFAM" id="SSF54913">
    <property type="entry name" value="GlnB-like"/>
    <property type="match status" value="1"/>
</dbReference>
<dbReference type="EMBL" id="CP094326">
    <property type="protein sequence ID" value="UNY97970.1"/>
    <property type="molecule type" value="Genomic_DNA"/>
</dbReference>
<reference evidence="1 2" key="1">
    <citation type="journal article" date="2018" name="Int. J. Syst. Evol. Microbiol.">
        <title>Zhouia spongiae sp. nov., isolated from a marine sponge.</title>
        <authorList>
            <person name="Zhuang L."/>
            <person name="Lin B."/>
            <person name="Qin F."/>
            <person name="Luo L."/>
        </authorList>
    </citation>
    <scope>NUCLEOTIDE SEQUENCE [LARGE SCALE GENOMIC DNA]</scope>
    <source>
        <strain evidence="1 2">HN-Y44</strain>
    </source>
</reference>
<sequence>MKLLLVTVVEEFQEDILKLFKEAGIERYSGSDIHGYKELLSEKLIANWFLTEKDAIESAMFFSFTEDENTDKVFELIKAFNNQIETNNPVKAIVVPVEKWI</sequence>
<dbReference type="Proteomes" id="UP000829476">
    <property type="component" value="Chromosome"/>
</dbReference>
<dbReference type="InterPro" id="IPR011322">
    <property type="entry name" value="N-reg_PII-like_a/b"/>
</dbReference>
<proteinExistence type="predicted"/>
<gene>
    <name evidence="1" type="ORF">MQE36_12845</name>
</gene>